<organism evidence="7 8">
    <name type="scientific">Mesorhabditis belari</name>
    <dbReference type="NCBI Taxonomy" id="2138241"/>
    <lineage>
        <taxon>Eukaryota</taxon>
        <taxon>Metazoa</taxon>
        <taxon>Ecdysozoa</taxon>
        <taxon>Nematoda</taxon>
        <taxon>Chromadorea</taxon>
        <taxon>Rhabditida</taxon>
        <taxon>Rhabditina</taxon>
        <taxon>Rhabditomorpha</taxon>
        <taxon>Rhabditoidea</taxon>
        <taxon>Rhabditidae</taxon>
        <taxon>Mesorhabditinae</taxon>
        <taxon>Mesorhabditis</taxon>
    </lineage>
</organism>
<evidence type="ECO:0000259" key="6">
    <source>
        <dbReference type="PROSITE" id="PS51352"/>
    </source>
</evidence>
<evidence type="ECO:0000256" key="2">
    <source>
        <dbReference type="ARBA" id="ARBA00022448"/>
    </source>
</evidence>
<dbReference type="InterPro" id="IPR013766">
    <property type="entry name" value="Thioredoxin_domain"/>
</dbReference>
<evidence type="ECO:0000313" key="7">
    <source>
        <dbReference type="Proteomes" id="UP000887575"/>
    </source>
</evidence>
<dbReference type="InterPro" id="IPR017937">
    <property type="entry name" value="Thioredoxin_CS"/>
</dbReference>
<dbReference type="PRINTS" id="PR00421">
    <property type="entry name" value="THIOREDOXIN"/>
</dbReference>
<dbReference type="GO" id="GO:0045454">
    <property type="term" value="P:cell redox homeostasis"/>
    <property type="evidence" value="ECO:0007669"/>
    <property type="project" value="TreeGrafter"/>
</dbReference>
<sequence length="157" mass="17329">MLSRVPQMMRLATGSLYRLVAYSPRHAMSQSLLMHARQLCDISTQPIIFNVSTAEEFQEQVLESSIPVIVDFHANWCGPCKMLGPRLEQKIQGRGGQILMAKVDIDEAAELAMDYQVGVVPTVLAFHGGEVVTSFQGTISDEEIDQFLDQAIEGTST</sequence>
<name>A0AAF3FCT3_9BILA</name>
<dbReference type="Gene3D" id="3.40.30.10">
    <property type="entry name" value="Glutaredoxin"/>
    <property type="match status" value="1"/>
</dbReference>
<dbReference type="PANTHER" id="PTHR43601">
    <property type="entry name" value="THIOREDOXIN, MITOCHONDRIAL"/>
    <property type="match status" value="1"/>
</dbReference>
<dbReference type="PROSITE" id="PS51352">
    <property type="entry name" value="THIOREDOXIN_2"/>
    <property type="match status" value="1"/>
</dbReference>
<dbReference type="Pfam" id="PF00085">
    <property type="entry name" value="Thioredoxin"/>
    <property type="match status" value="1"/>
</dbReference>
<keyword evidence="7" id="KW-1185">Reference proteome</keyword>
<evidence type="ECO:0000313" key="8">
    <source>
        <dbReference type="WBParaSite" id="MBELARI_LOCUS4754"/>
    </source>
</evidence>
<dbReference type="SUPFAM" id="SSF52833">
    <property type="entry name" value="Thioredoxin-like"/>
    <property type="match status" value="1"/>
</dbReference>
<dbReference type="WBParaSite" id="MBELARI_LOCUS4754">
    <property type="protein sequence ID" value="MBELARI_LOCUS4754"/>
    <property type="gene ID" value="MBELARI_LOCUS4754"/>
</dbReference>
<keyword evidence="4" id="KW-1015">Disulfide bond</keyword>
<dbReference type="GO" id="GO:0005739">
    <property type="term" value="C:mitochondrion"/>
    <property type="evidence" value="ECO:0007669"/>
    <property type="project" value="TreeGrafter"/>
</dbReference>
<protein>
    <submittedName>
        <fullName evidence="8">Thioredoxin domain-containing protein</fullName>
    </submittedName>
</protein>
<comment type="similarity">
    <text evidence="1">Belongs to the thioredoxin family.</text>
</comment>
<proteinExistence type="inferred from homology"/>
<reference evidence="8" key="1">
    <citation type="submission" date="2024-02" db="UniProtKB">
        <authorList>
            <consortium name="WormBaseParasite"/>
        </authorList>
    </citation>
    <scope>IDENTIFICATION</scope>
</reference>
<evidence type="ECO:0000256" key="5">
    <source>
        <dbReference type="ARBA" id="ARBA00023284"/>
    </source>
</evidence>
<dbReference type="FunFam" id="3.40.30.10:FF:000001">
    <property type="entry name" value="Thioredoxin"/>
    <property type="match status" value="1"/>
</dbReference>
<dbReference type="PANTHER" id="PTHR43601:SF3">
    <property type="entry name" value="THIOREDOXIN, MITOCHONDRIAL"/>
    <property type="match status" value="1"/>
</dbReference>
<dbReference type="InterPro" id="IPR036249">
    <property type="entry name" value="Thioredoxin-like_sf"/>
</dbReference>
<accession>A0AAF3FCT3</accession>
<keyword evidence="3" id="KW-0249">Electron transport</keyword>
<dbReference type="AlphaFoldDB" id="A0AAF3FCT3"/>
<dbReference type="PROSITE" id="PS00194">
    <property type="entry name" value="THIOREDOXIN_1"/>
    <property type="match status" value="1"/>
</dbReference>
<feature type="domain" description="Thioredoxin" evidence="6">
    <location>
        <begin position="33"/>
        <end position="153"/>
    </location>
</feature>
<dbReference type="Proteomes" id="UP000887575">
    <property type="component" value="Unassembled WGS sequence"/>
</dbReference>
<keyword evidence="5" id="KW-0676">Redox-active center</keyword>
<evidence type="ECO:0000256" key="1">
    <source>
        <dbReference type="ARBA" id="ARBA00008987"/>
    </source>
</evidence>
<evidence type="ECO:0000256" key="3">
    <source>
        <dbReference type="ARBA" id="ARBA00022982"/>
    </source>
</evidence>
<evidence type="ECO:0000256" key="4">
    <source>
        <dbReference type="ARBA" id="ARBA00023157"/>
    </source>
</evidence>
<dbReference type="CDD" id="cd02947">
    <property type="entry name" value="TRX_family"/>
    <property type="match status" value="1"/>
</dbReference>
<keyword evidence="2" id="KW-0813">Transport</keyword>